<dbReference type="SUPFAM" id="SSF53756">
    <property type="entry name" value="UDP-Glycosyltransferase/glycogen phosphorylase"/>
    <property type="match status" value="1"/>
</dbReference>
<dbReference type="GO" id="GO:0016757">
    <property type="term" value="F:glycosyltransferase activity"/>
    <property type="evidence" value="ECO:0007669"/>
    <property type="project" value="TreeGrafter"/>
</dbReference>
<protein>
    <submittedName>
        <fullName evidence="1">Glycosyl transferase group 1</fullName>
    </submittedName>
</protein>
<dbReference type="STRING" id="633149.Bresu_1156"/>
<dbReference type="PANTHER" id="PTHR45947:SF13">
    <property type="entry name" value="TRANSFERASE"/>
    <property type="match status" value="1"/>
</dbReference>
<gene>
    <name evidence="1" type="ordered locus">Bresu_1156</name>
</gene>
<dbReference type="RefSeq" id="WP_013268571.1">
    <property type="nucleotide sequence ID" value="NC_014375.1"/>
</dbReference>
<organism evidence="1 2">
    <name type="scientific">Brevundimonas subvibrioides (strain ATCC 15264 / DSM 4735 / LMG 14903 / NBRC 16000 / CB 81)</name>
    <name type="common">Caulobacter subvibrioides</name>
    <dbReference type="NCBI Taxonomy" id="633149"/>
    <lineage>
        <taxon>Bacteria</taxon>
        <taxon>Pseudomonadati</taxon>
        <taxon>Pseudomonadota</taxon>
        <taxon>Alphaproteobacteria</taxon>
        <taxon>Caulobacterales</taxon>
        <taxon>Caulobacteraceae</taxon>
        <taxon>Brevundimonas</taxon>
    </lineage>
</organism>
<dbReference type="HOGENOM" id="CLU_749434_0_0_5"/>
<dbReference type="CAZy" id="GT4">
    <property type="family name" value="Glycosyltransferase Family 4"/>
</dbReference>
<dbReference type="Gene3D" id="3.40.50.2000">
    <property type="entry name" value="Glycogen Phosphorylase B"/>
    <property type="match status" value="1"/>
</dbReference>
<dbReference type="Proteomes" id="UP000002696">
    <property type="component" value="Chromosome"/>
</dbReference>
<keyword evidence="2" id="KW-1185">Reference proteome</keyword>
<dbReference type="eggNOG" id="COG0438">
    <property type="taxonomic scope" value="Bacteria"/>
</dbReference>
<sequence>MVDKVPARDNVKKLTATNRVAVLAVYTGARTADMERFDRFHARTELIFADRYPDCEIPPRVRYKIAGLLGTFVCVLKRDYEILEINEPLFLRAYPRILVALAAANIRGLFAKKPEIVSYAIENADVYRLLHRRSVIAGPFYCAVARAVGRYILSNTERMAFGTQDALDNYMRAFGNAMSGSKVRVFEFLQPPYTGPRPSGDRSGVVFVGALEGRKGLRRLMRIWPTVSLNTGTCLSIVGSGEMEQDVARWSADRTDVSIMGQRSKQEIDALLSRAKVVVMLSQSEGFWKEQVGLPILEGLAHGCEIVTTSDTGLAAWLSQRGHAVLHADQPDADFVAALTYAVTREDRHETIRSTLPLKDGRLEAARWMWFG</sequence>
<dbReference type="PANTHER" id="PTHR45947">
    <property type="entry name" value="SULFOQUINOVOSYL TRANSFERASE SQD2"/>
    <property type="match status" value="1"/>
</dbReference>
<dbReference type="Pfam" id="PF13692">
    <property type="entry name" value="Glyco_trans_1_4"/>
    <property type="match status" value="1"/>
</dbReference>
<name>D9QP35_BRESC</name>
<evidence type="ECO:0000313" key="2">
    <source>
        <dbReference type="Proteomes" id="UP000002696"/>
    </source>
</evidence>
<dbReference type="KEGG" id="bsb:Bresu_1156"/>
<proteinExistence type="predicted"/>
<dbReference type="AlphaFoldDB" id="D9QP35"/>
<evidence type="ECO:0000313" key="1">
    <source>
        <dbReference type="EMBL" id="ADL00468.1"/>
    </source>
</evidence>
<dbReference type="EMBL" id="CP002102">
    <property type="protein sequence ID" value="ADL00468.1"/>
    <property type="molecule type" value="Genomic_DNA"/>
</dbReference>
<dbReference type="InterPro" id="IPR050194">
    <property type="entry name" value="Glycosyltransferase_grp1"/>
</dbReference>
<accession>D9QP35</accession>
<keyword evidence="1" id="KW-0808">Transferase</keyword>
<reference evidence="2" key="1">
    <citation type="journal article" date="2011" name="J. Bacteriol.">
        <title>Genome sequences of eight morphologically diverse alphaproteobacteria.</title>
        <authorList>
            <consortium name="US DOE Joint Genome Institute"/>
            <person name="Brown P.J."/>
            <person name="Kysela D.T."/>
            <person name="Buechlein A."/>
            <person name="Hemmerich C."/>
            <person name="Brun Y.V."/>
        </authorList>
    </citation>
    <scope>NUCLEOTIDE SEQUENCE [LARGE SCALE GENOMIC DNA]</scope>
    <source>
        <strain evidence="2">ATCC 15264 / DSM 4735 / LMG 14903 / NBRC 16000 / CB 81</strain>
    </source>
</reference>
<dbReference type="InParanoid" id="D9QP35"/>